<comment type="caution">
    <text evidence="4">The sequence shown here is derived from an EMBL/GenBank/DDBJ whole genome shotgun (WGS) entry which is preliminary data.</text>
</comment>
<dbReference type="InterPro" id="IPR015172">
    <property type="entry name" value="MIF4G-like_typ-1"/>
</dbReference>
<feature type="region of interest" description="Disordered" evidence="1">
    <location>
        <begin position="1"/>
        <end position="38"/>
    </location>
</feature>
<dbReference type="GO" id="GO:0000184">
    <property type="term" value="P:nuclear-transcribed mRNA catabolic process, nonsense-mediated decay"/>
    <property type="evidence" value="ECO:0007669"/>
    <property type="project" value="TreeGrafter"/>
</dbReference>
<dbReference type="GO" id="GO:0005634">
    <property type="term" value="C:nucleus"/>
    <property type="evidence" value="ECO:0007669"/>
    <property type="project" value="TreeGrafter"/>
</dbReference>
<feature type="domain" description="MIF4G-like type 2" evidence="3">
    <location>
        <begin position="533"/>
        <end position="783"/>
    </location>
</feature>
<gene>
    <name evidence="4" type="ORF">C8A00DRAFT_34657</name>
</gene>
<dbReference type="Gene3D" id="1.25.40.180">
    <property type="match status" value="3"/>
</dbReference>
<evidence type="ECO:0000259" key="2">
    <source>
        <dbReference type="Pfam" id="PF09088"/>
    </source>
</evidence>
<dbReference type="Pfam" id="PF09088">
    <property type="entry name" value="MIF4G_like"/>
    <property type="match status" value="1"/>
</dbReference>
<dbReference type="FunFam" id="1.25.40.180:FF:000045">
    <property type="entry name" value="snRNA cap binding complex subunit (Gcr3), putative"/>
    <property type="match status" value="1"/>
</dbReference>
<dbReference type="Pfam" id="PF09090">
    <property type="entry name" value="MIF4G_like_2"/>
    <property type="match status" value="1"/>
</dbReference>
<dbReference type="InterPro" id="IPR016024">
    <property type="entry name" value="ARM-type_fold"/>
</dbReference>
<dbReference type="GO" id="GO:0005846">
    <property type="term" value="C:nuclear cap binding complex"/>
    <property type="evidence" value="ECO:0007669"/>
    <property type="project" value="InterPro"/>
</dbReference>
<dbReference type="GO" id="GO:0006406">
    <property type="term" value="P:mRNA export from nucleus"/>
    <property type="evidence" value="ECO:0007669"/>
    <property type="project" value="InterPro"/>
</dbReference>
<evidence type="ECO:0000313" key="5">
    <source>
        <dbReference type="Proteomes" id="UP001302745"/>
    </source>
</evidence>
<name>A0AAN6VJD1_9PEZI</name>
<keyword evidence="5" id="KW-1185">Reference proteome</keyword>
<dbReference type="PANTHER" id="PTHR12412">
    <property type="entry name" value="CAP BINDING PROTEIN"/>
    <property type="match status" value="1"/>
</dbReference>
<reference evidence="4" key="1">
    <citation type="journal article" date="2023" name="Mol. Phylogenet. Evol.">
        <title>Genome-scale phylogeny and comparative genomics of the fungal order Sordariales.</title>
        <authorList>
            <person name="Hensen N."/>
            <person name="Bonometti L."/>
            <person name="Westerberg I."/>
            <person name="Brannstrom I.O."/>
            <person name="Guillou S."/>
            <person name="Cros-Aarteil S."/>
            <person name="Calhoun S."/>
            <person name="Haridas S."/>
            <person name="Kuo A."/>
            <person name="Mondo S."/>
            <person name="Pangilinan J."/>
            <person name="Riley R."/>
            <person name="LaButti K."/>
            <person name="Andreopoulos B."/>
            <person name="Lipzen A."/>
            <person name="Chen C."/>
            <person name="Yan M."/>
            <person name="Daum C."/>
            <person name="Ng V."/>
            <person name="Clum A."/>
            <person name="Steindorff A."/>
            <person name="Ohm R.A."/>
            <person name="Martin F."/>
            <person name="Silar P."/>
            <person name="Natvig D.O."/>
            <person name="Lalanne C."/>
            <person name="Gautier V."/>
            <person name="Ament-Velasquez S.L."/>
            <person name="Kruys A."/>
            <person name="Hutchinson M.I."/>
            <person name="Powell A.J."/>
            <person name="Barry K."/>
            <person name="Miller A.N."/>
            <person name="Grigoriev I.V."/>
            <person name="Debuchy R."/>
            <person name="Gladieux P."/>
            <person name="Hiltunen Thoren M."/>
            <person name="Johannesson H."/>
        </authorList>
    </citation>
    <scope>NUCLEOTIDE SEQUENCE</scope>
    <source>
        <strain evidence="4">CBS 538.74</strain>
    </source>
</reference>
<evidence type="ECO:0000313" key="4">
    <source>
        <dbReference type="EMBL" id="KAK4152627.1"/>
    </source>
</evidence>
<feature type="domain" description="MIF4G-like type 1" evidence="2">
    <location>
        <begin position="326"/>
        <end position="516"/>
    </location>
</feature>
<dbReference type="InterPro" id="IPR015174">
    <property type="entry name" value="MIF4G-like_typ-2"/>
</dbReference>
<organism evidence="4 5">
    <name type="scientific">Chaetomidium leptoderma</name>
    <dbReference type="NCBI Taxonomy" id="669021"/>
    <lineage>
        <taxon>Eukaryota</taxon>
        <taxon>Fungi</taxon>
        <taxon>Dikarya</taxon>
        <taxon>Ascomycota</taxon>
        <taxon>Pezizomycotina</taxon>
        <taxon>Sordariomycetes</taxon>
        <taxon>Sordariomycetidae</taxon>
        <taxon>Sordariales</taxon>
        <taxon>Chaetomiaceae</taxon>
        <taxon>Chaetomidium</taxon>
    </lineage>
</organism>
<dbReference type="FunFam" id="1.25.40.180:FF:000035">
    <property type="entry name" value="snRNA cap binding complex subunit (Gcr3)"/>
    <property type="match status" value="1"/>
</dbReference>
<dbReference type="Proteomes" id="UP001302745">
    <property type="component" value="Unassembled WGS sequence"/>
</dbReference>
<accession>A0AAN6VJD1</accession>
<feature type="compositionally biased region" description="Basic and acidic residues" evidence="1">
    <location>
        <begin position="22"/>
        <end position="38"/>
    </location>
</feature>
<dbReference type="GO" id="GO:0000339">
    <property type="term" value="F:RNA cap binding"/>
    <property type="evidence" value="ECO:0007669"/>
    <property type="project" value="InterPro"/>
</dbReference>
<reference evidence="4" key="2">
    <citation type="submission" date="2023-05" db="EMBL/GenBank/DDBJ databases">
        <authorList>
            <consortium name="Lawrence Berkeley National Laboratory"/>
            <person name="Steindorff A."/>
            <person name="Hensen N."/>
            <person name="Bonometti L."/>
            <person name="Westerberg I."/>
            <person name="Brannstrom I.O."/>
            <person name="Guillou S."/>
            <person name="Cros-Aarteil S."/>
            <person name="Calhoun S."/>
            <person name="Haridas S."/>
            <person name="Kuo A."/>
            <person name="Mondo S."/>
            <person name="Pangilinan J."/>
            <person name="Riley R."/>
            <person name="Labutti K."/>
            <person name="Andreopoulos B."/>
            <person name="Lipzen A."/>
            <person name="Chen C."/>
            <person name="Yanf M."/>
            <person name="Daum C."/>
            <person name="Ng V."/>
            <person name="Clum A."/>
            <person name="Ohm R."/>
            <person name="Martin F."/>
            <person name="Silar P."/>
            <person name="Natvig D."/>
            <person name="Lalanne C."/>
            <person name="Gautier V."/>
            <person name="Ament-Velasquez S.L."/>
            <person name="Kruys A."/>
            <person name="Hutchinson M.I."/>
            <person name="Powell A.J."/>
            <person name="Barry K."/>
            <person name="Miller A.N."/>
            <person name="Grigoriev I.V."/>
            <person name="Debuchy R."/>
            <person name="Gladieux P."/>
            <person name="Thoren M.H."/>
            <person name="Johannesson H."/>
        </authorList>
    </citation>
    <scope>NUCLEOTIDE SEQUENCE</scope>
    <source>
        <strain evidence="4">CBS 538.74</strain>
    </source>
</reference>
<protein>
    <submittedName>
        <fullName evidence="4">MIF4G like-domain-containing protein</fullName>
    </submittedName>
</protein>
<dbReference type="EMBL" id="MU856967">
    <property type="protein sequence ID" value="KAK4152627.1"/>
    <property type="molecule type" value="Genomic_DNA"/>
</dbReference>
<dbReference type="SUPFAM" id="SSF48371">
    <property type="entry name" value="ARM repeat"/>
    <property type="match status" value="3"/>
</dbReference>
<evidence type="ECO:0000259" key="3">
    <source>
        <dbReference type="Pfam" id="PF09090"/>
    </source>
</evidence>
<sequence>MADYDRRGSGGDSSYNPKKRRYRDDDEHDRRGPRRRFDAPPHVRVRKQLVAIAENAMRPWHEEAQAIATLFTDNWDDELLRANFVDLILQLAVEQPLKTPFTAAVVLVANGARPEVVDLLLGKLAALIEGKIGAGEWREVKLYLKLLACLQGCLEGEGVFPVLEELFARAVDLQTASSEDTVGTEIVKIILLTLPYVMVAAPGQWAQKAADLMEKTEIIASEPHTLQALIEPFQPEAGEESQPQSLIGLLQTQLQSEASNGWALSCLPRPWEFPLEEVEQRSKLDDAAKHALPTITIPQTVIAGPRPLFPEISFSVYANQDVESVPPLTTAAASLIRDALLDTINVLHFNRNITARHLIDLDCYFAPRTFAARATPFDKLRDIEAPKSTWKPEDVAVDAVFSQLFQLPTPEHKLVYYHSVLTEACKLAPAAIAPSLGRAIRHLYRNTTRLDLELASRFMDWFAHHLSNFGFTWKWTEWVDDVYLSDAHPRKAFIAGALDKEIRLSFAQRIKNTLPEPYKELISAEMEKDMPDFKFANDDTPFAAEGREIAGLLKRKAPDEEIDAVIQRIQSQAIDREIDALVASTDVFVTCVLHVGSKSLSHVLAAIERTKDRLADAGAASDAARTQIISATMAYWSAHPGVALSIIEKLLNYSILTPETVINWALVGRAGNSRGEALSIAHVYEMVFNTVIKVTGRVRQLVVKPALLPSSDTDEAETRDREIKSMRALFAAIEDALASWATGSKDEMMEASEGEGDSEGEKLVRMWGERWRRVFRRRAAIEEAFLVEAEKERARKAEEAAQNGEAEAEVVAEGLTQTMDTEGEAVA</sequence>
<dbReference type="FunFam" id="1.25.40.180:FF:000079">
    <property type="entry name" value="Related to cap binding protein 80 (Cbp80)"/>
    <property type="match status" value="1"/>
</dbReference>
<dbReference type="InterPro" id="IPR027159">
    <property type="entry name" value="CBP80"/>
</dbReference>
<proteinExistence type="predicted"/>
<dbReference type="GO" id="GO:0003729">
    <property type="term" value="F:mRNA binding"/>
    <property type="evidence" value="ECO:0007669"/>
    <property type="project" value="TreeGrafter"/>
</dbReference>
<dbReference type="AlphaFoldDB" id="A0AAN6VJD1"/>
<dbReference type="PANTHER" id="PTHR12412:SF2">
    <property type="entry name" value="NUCLEAR CAP-BINDING PROTEIN SUBUNIT 1"/>
    <property type="match status" value="1"/>
</dbReference>
<evidence type="ECO:0000256" key="1">
    <source>
        <dbReference type="SAM" id="MobiDB-lite"/>
    </source>
</evidence>